<keyword evidence="1" id="KW-0472">Membrane</keyword>
<dbReference type="InterPro" id="IPR052901">
    <property type="entry name" value="Bact_TGase-like"/>
</dbReference>
<keyword evidence="1" id="KW-1133">Transmembrane helix</keyword>
<name>A0A9X1USN4_9GAMM</name>
<comment type="caution">
    <text evidence="3">The sequence shown here is derived from an EMBL/GenBank/DDBJ whole genome shotgun (WGS) entry which is preliminary data.</text>
</comment>
<feature type="transmembrane region" description="Helical" evidence="1">
    <location>
        <begin position="76"/>
        <end position="93"/>
    </location>
</feature>
<dbReference type="Pfam" id="PF01841">
    <property type="entry name" value="Transglut_core"/>
    <property type="match status" value="1"/>
</dbReference>
<evidence type="ECO:0000313" key="4">
    <source>
        <dbReference type="Proteomes" id="UP001139238"/>
    </source>
</evidence>
<feature type="transmembrane region" description="Helical" evidence="1">
    <location>
        <begin position="123"/>
        <end position="140"/>
    </location>
</feature>
<dbReference type="SMART" id="SM00460">
    <property type="entry name" value="TGc"/>
    <property type="match status" value="1"/>
</dbReference>
<keyword evidence="4" id="KW-1185">Reference proteome</keyword>
<dbReference type="PANTHER" id="PTHR42736:SF1">
    <property type="entry name" value="PROTEIN-GLUTAMINE GAMMA-GLUTAMYLTRANSFERASE"/>
    <property type="match status" value="1"/>
</dbReference>
<dbReference type="Pfam" id="PF11992">
    <property type="entry name" value="TgpA_N"/>
    <property type="match status" value="1"/>
</dbReference>
<feature type="transmembrane region" description="Helical" evidence="1">
    <location>
        <begin position="175"/>
        <end position="193"/>
    </location>
</feature>
<dbReference type="InterPro" id="IPR021878">
    <property type="entry name" value="TgpA_N"/>
</dbReference>
<feature type="transmembrane region" description="Helical" evidence="1">
    <location>
        <begin position="579"/>
        <end position="599"/>
    </location>
</feature>
<organism evidence="3 4">
    <name type="scientific">Moraxella tetraodonis</name>
    <dbReference type="NCBI Taxonomy" id="2767221"/>
    <lineage>
        <taxon>Bacteria</taxon>
        <taxon>Pseudomonadati</taxon>
        <taxon>Pseudomonadota</taxon>
        <taxon>Gammaproteobacteria</taxon>
        <taxon>Moraxellales</taxon>
        <taxon>Moraxellaceae</taxon>
        <taxon>Moraxella</taxon>
    </lineage>
</organism>
<dbReference type="SUPFAM" id="SSF54001">
    <property type="entry name" value="Cysteine proteinases"/>
    <property type="match status" value="1"/>
</dbReference>
<sequence length="689" mass="78899">MSRPNPNRPSLSLSQRLNQISAYQWILLSQLLIVAFHVKNLPIWLSVYAFFIIIFQLQPLRRWLPKSLYRPRSLQLIQYTGFIASLVGLYLTYRTAFGLDVGIAFLLLCAVSKLLELHTRRDGYVVLSLSLFVLAGLLLINQDLMTTLQVAIGTMVVLFAMIAQNDDGTGRYRTLGLLVGQAIPLTIILFLFFPRLPPLWSVHLSGAQAKTGMSDSMSPGDFANLSQSTELAFRVEFGNQQPSQQNLYWRGLVFSDFDGTTWRANPSASLWTPDQPIADWLLPTLKLSKRFTLAVTPDYRVILEQTGQNWLFGLDYPITNQKGIGLTSDFTLRYWDTVNQRFTYQVHWLDDAPINLALSTQQRQVNLALPASGNPQSRQFAQRLYHQAGDDPIAYTNAIAQWMRSQQFRYTLSPPTLGSNRIDDFLFATRAGFCEHYASSFTYLMRAAGVPARVVAGYQGGQLGRDGKSWEVRQMDAHAWSEIWVQGRGWVRVDPTGFVAPNRVEQGMDTVTQYAGAKMFGEGVAGQISYQQFQMLQRARRLFDQASYYWQRDVVGYDQDRQRSSLFKWLNIQSVYQQVMVMFVTLVSVLALLGLWLWWRRRRVWDRHDWIMVQLSNRLAKKDKTLARQDSEGVLAWLTRLEPKVTDKAALQALAALYRQTRYQQPTDNKQPMRQLDNLAKTIALKKSH</sequence>
<accession>A0A9X1USN4</accession>
<reference evidence="3" key="1">
    <citation type="submission" date="2021-08" db="EMBL/GenBank/DDBJ databases">
        <title>Complete genome sequence of Moraxella sp strain PS-22.</title>
        <authorList>
            <person name="Das S.K."/>
        </authorList>
    </citation>
    <scope>NUCLEOTIDE SEQUENCE</scope>
    <source>
        <strain evidence="3">PS-22</strain>
    </source>
</reference>
<dbReference type="Gene3D" id="3.10.620.30">
    <property type="match status" value="1"/>
</dbReference>
<feature type="transmembrane region" description="Helical" evidence="1">
    <location>
        <begin position="99"/>
        <end position="116"/>
    </location>
</feature>
<gene>
    <name evidence="3" type="ORF">H9W84_09395</name>
</gene>
<keyword evidence="1" id="KW-0812">Transmembrane</keyword>
<evidence type="ECO:0000256" key="1">
    <source>
        <dbReference type="SAM" id="Phobius"/>
    </source>
</evidence>
<dbReference type="Proteomes" id="UP001139238">
    <property type="component" value="Unassembled WGS sequence"/>
</dbReference>
<dbReference type="EMBL" id="JACSYB010000001">
    <property type="protein sequence ID" value="MCG8148341.1"/>
    <property type="molecule type" value="Genomic_DNA"/>
</dbReference>
<evidence type="ECO:0000313" key="3">
    <source>
        <dbReference type="EMBL" id="MCG8148341.1"/>
    </source>
</evidence>
<evidence type="ECO:0000259" key="2">
    <source>
        <dbReference type="SMART" id="SM00460"/>
    </source>
</evidence>
<dbReference type="AlphaFoldDB" id="A0A9X1USN4"/>
<feature type="domain" description="Transglutaminase-like" evidence="2">
    <location>
        <begin position="426"/>
        <end position="497"/>
    </location>
</feature>
<dbReference type="InterPro" id="IPR002931">
    <property type="entry name" value="Transglutaminase-like"/>
</dbReference>
<dbReference type="InterPro" id="IPR038765">
    <property type="entry name" value="Papain-like_cys_pep_sf"/>
</dbReference>
<protein>
    <submittedName>
        <fullName evidence="3">DUF3488 and transglutaminase-like domain-containing protein</fullName>
    </submittedName>
</protein>
<dbReference type="PANTHER" id="PTHR42736">
    <property type="entry name" value="PROTEIN-GLUTAMINE GAMMA-GLUTAMYLTRANSFERASE"/>
    <property type="match status" value="1"/>
</dbReference>
<feature type="transmembrane region" description="Helical" evidence="1">
    <location>
        <begin position="43"/>
        <end position="64"/>
    </location>
</feature>
<proteinExistence type="predicted"/>
<feature type="transmembrane region" description="Helical" evidence="1">
    <location>
        <begin position="146"/>
        <end position="163"/>
    </location>
</feature>